<gene>
    <name evidence="2" type="ORF">PoB_004646700</name>
</gene>
<name>A0AAV4BKQ6_9GAST</name>
<evidence type="ECO:0000313" key="2">
    <source>
        <dbReference type="EMBL" id="GFO19962.1"/>
    </source>
</evidence>
<keyword evidence="3" id="KW-1185">Reference proteome</keyword>
<feature type="compositionally biased region" description="Basic and acidic residues" evidence="1">
    <location>
        <begin position="48"/>
        <end position="68"/>
    </location>
</feature>
<evidence type="ECO:0000313" key="3">
    <source>
        <dbReference type="Proteomes" id="UP000735302"/>
    </source>
</evidence>
<reference evidence="2 3" key="1">
    <citation type="journal article" date="2021" name="Elife">
        <title>Chloroplast acquisition without the gene transfer in kleptoplastic sea slugs, Plakobranchus ocellatus.</title>
        <authorList>
            <person name="Maeda T."/>
            <person name="Takahashi S."/>
            <person name="Yoshida T."/>
            <person name="Shimamura S."/>
            <person name="Takaki Y."/>
            <person name="Nagai Y."/>
            <person name="Toyoda A."/>
            <person name="Suzuki Y."/>
            <person name="Arimoto A."/>
            <person name="Ishii H."/>
            <person name="Satoh N."/>
            <person name="Nishiyama T."/>
            <person name="Hasebe M."/>
            <person name="Maruyama T."/>
            <person name="Minagawa J."/>
            <person name="Obokata J."/>
            <person name="Shigenobu S."/>
        </authorList>
    </citation>
    <scope>NUCLEOTIDE SEQUENCE [LARGE SCALE GENOMIC DNA]</scope>
</reference>
<organism evidence="2 3">
    <name type="scientific">Plakobranchus ocellatus</name>
    <dbReference type="NCBI Taxonomy" id="259542"/>
    <lineage>
        <taxon>Eukaryota</taxon>
        <taxon>Metazoa</taxon>
        <taxon>Spiralia</taxon>
        <taxon>Lophotrochozoa</taxon>
        <taxon>Mollusca</taxon>
        <taxon>Gastropoda</taxon>
        <taxon>Heterobranchia</taxon>
        <taxon>Euthyneura</taxon>
        <taxon>Panpulmonata</taxon>
        <taxon>Sacoglossa</taxon>
        <taxon>Placobranchoidea</taxon>
        <taxon>Plakobranchidae</taxon>
        <taxon>Plakobranchus</taxon>
    </lineage>
</organism>
<accession>A0AAV4BKQ6</accession>
<dbReference type="EMBL" id="BLXT01005122">
    <property type="protein sequence ID" value="GFO19962.1"/>
    <property type="molecule type" value="Genomic_DNA"/>
</dbReference>
<sequence>MRLGALDQPEIDRVIVGHLVLTLRDHHASLQQNDLRLSGPPLGQGADDESRTRDRRVPVDLRADSQVL</sequence>
<dbReference type="AlphaFoldDB" id="A0AAV4BKQ6"/>
<proteinExistence type="predicted"/>
<dbReference type="Proteomes" id="UP000735302">
    <property type="component" value="Unassembled WGS sequence"/>
</dbReference>
<protein>
    <submittedName>
        <fullName evidence="2">Uncharacterized protein</fullName>
    </submittedName>
</protein>
<feature type="region of interest" description="Disordered" evidence="1">
    <location>
        <begin position="31"/>
        <end position="68"/>
    </location>
</feature>
<evidence type="ECO:0000256" key="1">
    <source>
        <dbReference type="SAM" id="MobiDB-lite"/>
    </source>
</evidence>
<comment type="caution">
    <text evidence="2">The sequence shown here is derived from an EMBL/GenBank/DDBJ whole genome shotgun (WGS) entry which is preliminary data.</text>
</comment>